<gene>
    <name evidence="7" type="ORF">KP001_16665</name>
</gene>
<keyword evidence="3" id="KW-0547">Nucleotide-binding</keyword>
<dbReference type="PANTHER" id="PTHR43582:SF5">
    <property type="entry name" value="ABC TRANSPORTER"/>
    <property type="match status" value="1"/>
</dbReference>
<keyword evidence="8" id="KW-1185">Reference proteome</keyword>
<keyword evidence="2" id="KW-0813">Transport</keyword>
<reference evidence="7 8" key="1">
    <citation type="submission" date="2021-06" db="EMBL/GenBank/DDBJ databases">
        <title>Gemonas diversity in paddy soil.</title>
        <authorList>
            <person name="Liu G."/>
        </authorList>
    </citation>
    <scope>NUCLEOTIDE SEQUENCE [LARGE SCALE GENOMIC DNA]</scope>
    <source>
        <strain evidence="7 8">RG2</strain>
    </source>
</reference>
<dbReference type="Proteomes" id="UP000683559">
    <property type="component" value="Chromosome"/>
</dbReference>
<evidence type="ECO:0000256" key="2">
    <source>
        <dbReference type="ARBA" id="ARBA00022448"/>
    </source>
</evidence>
<dbReference type="PROSITE" id="PS50893">
    <property type="entry name" value="ABC_TRANSPORTER_2"/>
    <property type="match status" value="1"/>
</dbReference>
<keyword evidence="4 7" id="KW-0067">ATP-binding</keyword>
<proteinExistence type="inferred from homology"/>
<evidence type="ECO:0000256" key="3">
    <source>
        <dbReference type="ARBA" id="ARBA00022741"/>
    </source>
</evidence>
<dbReference type="SMART" id="SM00382">
    <property type="entry name" value="AAA"/>
    <property type="match status" value="1"/>
</dbReference>
<evidence type="ECO:0000256" key="1">
    <source>
        <dbReference type="ARBA" id="ARBA00004413"/>
    </source>
</evidence>
<organism evidence="7 8">
    <name type="scientific">Geomonas subterranea</name>
    <dbReference type="NCBI Taxonomy" id="2847989"/>
    <lineage>
        <taxon>Bacteria</taxon>
        <taxon>Pseudomonadati</taxon>
        <taxon>Thermodesulfobacteriota</taxon>
        <taxon>Desulfuromonadia</taxon>
        <taxon>Geobacterales</taxon>
        <taxon>Geobacteraceae</taxon>
        <taxon>Geomonas</taxon>
    </lineage>
</organism>
<dbReference type="RefSeq" id="WP_217286701.1">
    <property type="nucleotide sequence ID" value="NZ_CP077683.1"/>
</dbReference>
<dbReference type="InterPro" id="IPR025302">
    <property type="entry name" value="DrrA1/2-like_C"/>
</dbReference>
<dbReference type="EMBL" id="CP077683">
    <property type="protein sequence ID" value="QXE90036.1"/>
    <property type="molecule type" value="Genomic_DNA"/>
</dbReference>
<evidence type="ECO:0000259" key="6">
    <source>
        <dbReference type="PROSITE" id="PS50893"/>
    </source>
</evidence>
<dbReference type="InterPro" id="IPR005894">
    <property type="entry name" value="DrrA"/>
</dbReference>
<dbReference type="InterPro" id="IPR003593">
    <property type="entry name" value="AAA+_ATPase"/>
</dbReference>
<dbReference type="GO" id="GO:0005524">
    <property type="term" value="F:ATP binding"/>
    <property type="evidence" value="ECO:0007669"/>
    <property type="project" value="UniProtKB-KW"/>
</dbReference>
<sequence>MTHAITLHDITKSYDGFTAVDAFSLEVQGGTVFGLLGPNGAGKTTLIKILTTLMRPTLGDAFVEGHSVVTAGKEVRRLIGVVPQENNLDRYLTARENLVLHARLHGMRPAVYNRRIDELLEMTGLTARQYDFPDTFSGGMQRRLVVARALVHEPRVLFLDEPTTGLDPQSRRSLWDHIRGLRRSMTVFLTTHYMDEADALCDRIMIMDHGKCLADGTAGELKDAFSRAHTYQVEFRRDADRYQEVLAGLSFVKGVERDGSLFQITLAGEESIKPLMDHLSGSDIRRICLKEPTLEDVFISLTGEKVRE</sequence>
<evidence type="ECO:0000313" key="8">
    <source>
        <dbReference type="Proteomes" id="UP000683559"/>
    </source>
</evidence>
<dbReference type="InterPro" id="IPR003439">
    <property type="entry name" value="ABC_transporter-like_ATP-bd"/>
</dbReference>
<evidence type="ECO:0000256" key="4">
    <source>
        <dbReference type="ARBA" id="ARBA00022840"/>
    </source>
</evidence>
<comment type="similarity">
    <text evidence="5">Belongs to the ABC transporter superfamily. Drug exporter-1 (DrugE1) (TC 3.A.1.105) family.</text>
</comment>
<dbReference type="Pfam" id="PF13732">
    <property type="entry name" value="DrrA1-3_C"/>
    <property type="match status" value="1"/>
</dbReference>
<protein>
    <submittedName>
        <fullName evidence="7">ABC transporter ATP-binding protein</fullName>
    </submittedName>
</protein>
<accession>A0ABX8LDC3</accession>
<evidence type="ECO:0000313" key="7">
    <source>
        <dbReference type="EMBL" id="QXE90036.1"/>
    </source>
</evidence>
<dbReference type="PROSITE" id="PS00211">
    <property type="entry name" value="ABC_TRANSPORTER_1"/>
    <property type="match status" value="1"/>
</dbReference>
<evidence type="ECO:0000256" key="5">
    <source>
        <dbReference type="ARBA" id="ARBA00049985"/>
    </source>
</evidence>
<feature type="domain" description="ABC transporter" evidence="6">
    <location>
        <begin position="5"/>
        <end position="234"/>
    </location>
</feature>
<comment type="subcellular location">
    <subcellularLocation>
        <location evidence="1">Cell membrane</location>
        <topology evidence="1">Peripheral membrane protein</topology>
        <orientation evidence="1">Cytoplasmic side</orientation>
    </subcellularLocation>
</comment>
<dbReference type="Pfam" id="PF00005">
    <property type="entry name" value="ABC_tran"/>
    <property type="match status" value="1"/>
</dbReference>
<dbReference type="NCBIfam" id="TIGR01188">
    <property type="entry name" value="drrA"/>
    <property type="match status" value="1"/>
</dbReference>
<dbReference type="InterPro" id="IPR017871">
    <property type="entry name" value="ABC_transporter-like_CS"/>
</dbReference>
<dbReference type="PANTHER" id="PTHR43582">
    <property type="entry name" value="LINEARMYCIN RESISTANCE ATP-BINDING PROTEIN LNRL"/>
    <property type="match status" value="1"/>
</dbReference>
<name>A0ABX8LDC3_9BACT</name>